<accession>A0A284R762</accession>
<dbReference type="Gene3D" id="3.90.780.10">
    <property type="entry name" value="5'-Nucleotidase, C-terminal domain"/>
    <property type="match status" value="1"/>
</dbReference>
<dbReference type="Pfam" id="PF02872">
    <property type="entry name" value="5_nucleotid_C"/>
    <property type="match status" value="1"/>
</dbReference>
<dbReference type="GO" id="GO:0009166">
    <property type="term" value="P:nucleotide catabolic process"/>
    <property type="evidence" value="ECO:0007669"/>
    <property type="project" value="InterPro"/>
</dbReference>
<dbReference type="InterPro" id="IPR029052">
    <property type="entry name" value="Metallo-depent_PP-like"/>
</dbReference>
<dbReference type="PRINTS" id="PR01607">
    <property type="entry name" value="APYRASEFAMLY"/>
</dbReference>
<dbReference type="SUPFAM" id="SSF55816">
    <property type="entry name" value="5'-nucleotidase (syn. UDP-sugar hydrolase), C-terminal domain"/>
    <property type="match status" value="1"/>
</dbReference>
<dbReference type="Proteomes" id="UP000219338">
    <property type="component" value="Unassembled WGS sequence"/>
</dbReference>
<dbReference type="InterPro" id="IPR006179">
    <property type="entry name" value="5_nucleotidase/apyrase"/>
</dbReference>
<keyword evidence="5" id="KW-1185">Reference proteome</keyword>
<dbReference type="STRING" id="47428.A0A284R762"/>
<dbReference type="EMBL" id="FUEG01000005">
    <property type="protein sequence ID" value="SJL04542.1"/>
    <property type="molecule type" value="Genomic_DNA"/>
</dbReference>
<dbReference type="GO" id="GO:0016787">
    <property type="term" value="F:hydrolase activity"/>
    <property type="evidence" value="ECO:0007669"/>
    <property type="project" value="UniProtKB-KW"/>
</dbReference>
<sequence>MSASTLHIAHWNDVYRVAPQKVSPKSSDTIDVTQFATMLDNIRDQWPTLQDGTKDGLSLFSGDVFSPSVESSVTRGSHMVPIMNELAPDVSLTGIYILLPRSTGNTHHASSPHVFALLGYPHLSKLMKDTTFPWILSNIIDITTSQVPERLHEFQVFERAGTRIGVIGLVEKEWIGTVSMWPPHFEYRDMKKVGISLSQRLRDPDGEYKCDIIIALTHSRVPNDITLAKDLLALSPSAQKNQPIHSSHGVDLLLGGHDHLYYASKGCEWQGYDTNEHVLGAEDDHGDVLVAKSGTDFRDLSEIDLELESTPDGSVRRKVIKRIFGKRHSTQPGSKSSEKLSKLLEKLLSSVSSSLKAPVCISNVPIDVRSQFIRTAESAAGNWFADVIRHAYDDTLCMKGCGGADIVFICAGTLRGDSMYGPGTISLGDILEILPFEDPVVVLELDGKAIWDALEASLETWPAQEGRFPVVSGMRVSWDSRREPGQRVLGVWLSKEVEDSVHDGSSGRSTPRLVDAFPIERVEGGRKYSVVTREYMAQGHDGFLPLKRNRYLVDDEVGQMMSTLVRKYLLGSHFVNKMVRLVDQSDHGKLHRGTKEAVSREIASRKHKHHESKALLQWKNAAHLAVRWARSKAHYRDHFKICVTEDMSSVDLFDGKNARRGNDVEEKVKEDDDDLLAIAPSVDGRLKDIGRE</sequence>
<dbReference type="GO" id="GO:0000166">
    <property type="term" value="F:nucleotide binding"/>
    <property type="evidence" value="ECO:0007669"/>
    <property type="project" value="UniProtKB-KW"/>
</dbReference>
<proteinExistence type="inferred from homology"/>
<evidence type="ECO:0000256" key="1">
    <source>
        <dbReference type="ARBA" id="ARBA00006654"/>
    </source>
</evidence>
<evidence type="ECO:0000313" key="4">
    <source>
        <dbReference type="EMBL" id="SJL04542.1"/>
    </source>
</evidence>
<protein>
    <recommendedName>
        <fullName evidence="3">5'-Nucleotidase C-terminal domain-containing protein</fullName>
    </recommendedName>
</protein>
<dbReference type="Gene3D" id="3.60.21.10">
    <property type="match status" value="1"/>
</dbReference>
<comment type="similarity">
    <text evidence="1 2">Belongs to the 5'-nucleotidase family.</text>
</comment>
<dbReference type="PANTHER" id="PTHR11575:SF48">
    <property type="entry name" value="5'-NUCLEOTIDASE"/>
    <property type="match status" value="1"/>
</dbReference>
<evidence type="ECO:0000259" key="3">
    <source>
        <dbReference type="Pfam" id="PF02872"/>
    </source>
</evidence>
<dbReference type="AlphaFoldDB" id="A0A284R762"/>
<dbReference type="PANTHER" id="PTHR11575">
    <property type="entry name" value="5'-NUCLEOTIDASE-RELATED"/>
    <property type="match status" value="1"/>
</dbReference>
<name>A0A284R762_ARMOS</name>
<gene>
    <name evidence="4" type="ORF">ARMOST_07909</name>
</gene>
<evidence type="ECO:0000256" key="2">
    <source>
        <dbReference type="RuleBase" id="RU362119"/>
    </source>
</evidence>
<keyword evidence="2" id="KW-0547">Nucleotide-binding</keyword>
<reference evidence="5" key="1">
    <citation type="journal article" date="2017" name="Nat. Ecol. Evol.">
        <title>Genome expansion and lineage-specific genetic innovations in the forest pathogenic fungi Armillaria.</title>
        <authorList>
            <person name="Sipos G."/>
            <person name="Prasanna A.N."/>
            <person name="Walter M.C."/>
            <person name="O'Connor E."/>
            <person name="Balint B."/>
            <person name="Krizsan K."/>
            <person name="Kiss B."/>
            <person name="Hess J."/>
            <person name="Varga T."/>
            <person name="Slot J."/>
            <person name="Riley R."/>
            <person name="Boka B."/>
            <person name="Rigling D."/>
            <person name="Barry K."/>
            <person name="Lee J."/>
            <person name="Mihaltcheva S."/>
            <person name="LaButti K."/>
            <person name="Lipzen A."/>
            <person name="Waldron R."/>
            <person name="Moloney N.M."/>
            <person name="Sperisen C."/>
            <person name="Kredics L."/>
            <person name="Vagvoelgyi C."/>
            <person name="Patrignani A."/>
            <person name="Fitzpatrick D."/>
            <person name="Nagy I."/>
            <person name="Doyle S."/>
            <person name="Anderson J.B."/>
            <person name="Grigoriev I.V."/>
            <person name="Gueldener U."/>
            <person name="Muensterkoetter M."/>
            <person name="Nagy L.G."/>
        </authorList>
    </citation>
    <scope>NUCLEOTIDE SEQUENCE [LARGE SCALE GENOMIC DNA]</scope>
    <source>
        <strain evidence="5">C18/9</strain>
    </source>
</reference>
<evidence type="ECO:0000313" key="5">
    <source>
        <dbReference type="Proteomes" id="UP000219338"/>
    </source>
</evidence>
<feature type="domain" description="5'-Nucleotidase C-terminal" evidence="3">
    <location>
        <begin position="374"/>
        <end position="543"/>
    </location>
</feature>
<dbReference type="OrthoDB" id="10252235at2759"/>
<organism evidence="4 5">
    <name type="scientific">Armillaria ostoyae</name>
    <name type="common">Armillaria root rot fungus</name>
    <dbReference type="NCBI Taxonomy" id="47428"/>
    <lineage>
        <taxon>Eukaryota</taxon>
        <taxon>Fungi</taxon>
        <taxon>Dikarya</taxon>
        <taxon>Basidiomycota</taxon>
        <taxon>Agaricomycotina</taxon>
        <taxon>Agaricomycetes</taxon>
        <taxon>Agaricomycetidae</taxon>
        <taxon>Agaricales</taxon>
        <taxon>Marasmiineae</taxon>
        <taxon>Physalacriaceae</taxon>
        <taxon>Armillaria</taxon>
    </lineage>
</organism>
<dbReference type="SUPFAM" id="SSF56300">
    <property type="entry name" value="Metallo-dependent phosphatases"/>
    <property type="match status" value="1"/>
</dbReference>
<dbReference type="InterPro" id="IPR008334">
    <property type="entry name" value="5'-Nucleotdase_C"/>
</dbReference>
<keyword evidence="2" id="KW-0378">Hydrolase</keyword>
<dbReference type="InterPro" id="IPR036907">
    <property type="entry name" value="5'-Nucleotdase_C_sf"/>
</dbReference>
<dbReference type="OMA" id="GETWYDF"/>